<evidence type="ECO:0000313" key="1">
    <source>
        <dbReference type="EMBL" id="KOF72157.1"/>
    </source>
</evidence>
<reference evidence="1" key="1">
    <citation type="submission" date="2015-07" db="EMBL/GenBank/DDBJ databases">
        <title>MeaNS - Measles Nucleotide Surveillance Program.</title>
        <authorList>
            <person name="Tran T."/>
            <person name="Druce J."/>
        </authorList>
    </citation>
    <scope>NUCLEOTIDE SEQUENCE</scope>
    <source>
        <strain evidence="1">UCB-OBI-ISO-001</strain>
        <tissue evidence="1">Gonad</tissue>
    </source>
</reference>
<sequence>MFVTRIIDRPSEANHQMTVVDIKHCVGMHNKLRLISSNSSLTTLEIYTKWVPPLQHAICFPQELKNAP</sequence>
<gene>
    <name evidence="1" type="ORF">OCBIM_22039948mg</name>
</gene>
<dbReference type="AlphaFoldDB" id="A0A0L8G555"/>
<dbReference type="EMBL" id="KQ423808">
    <property type="protein sequence ID" value="KOF72157.1"/>
    <property type="molecule type" value="Genomic_DNA"/>
</dbReference>
<name>A0A0L8G555_OCTBM</name>
<proteinExistence type="predicted"/>
<accession>A0A0L8G555</accession>
<protein>
    <submittedName>
        <fullName evidence="1">Uncharacterized protein</fullName>
    </submittedName>
</protein>
<organism evidence="1">
    <name type="scientific">Octopus bimaculoides</name>
    <name type="common">California two-spotted octopus</name>
    <dbReference type="NCBI Taxonomy" id="37653"/>
    <lineage>
        <taxon>Eukaryota</taxon>
        <taxon>Metazoa</taxon>
        <taxon>Spiralia</taxon>
        <taxon>Lophotrochozoa</taxon>
        <taxon>Mollusca</taxon>
        <taxon>Cephalopoda</taxon>
        <taxon>Coleoidea</taxon>
        <taxon>Octopodiformes</taxon>
        <taxon>Octopoda</taxon>
        <taxon>Incirrata</taxon>
        <taxon>Octopodidae</taxon>
        <taxon>Octopus</taxon>
    </lineage>
</organism>